<evidence type="ECO:0000313" key="3">
    <source>
        <dbReference type="Proteomes" id="UP000034097"/>
    </source>
</evidence>
<comment type="caution">
    <text evidence="2">The sequence shown here is derived from an EMBL/GenBank/DDBJ whole genome shotgun (WGS) entry which is preliminary data.</text>
</comment>
<name>A0A0G1JV44_9BACT</name>
<accession>A0A0G1JV44</accession>
<protein>
    <submittedName>
        <fullName evidence="2">Uncharacterized protein</fullName>
    </submittedName>
</protein>
<gene>
    <name evidence="2" type="ORF">UW26_C0004G0021</name>
</gene>
<feature type="region of interest" description="Disordered" evidence="1">
    <location>
        <begin position="1"/>
        <end position="32"/>
    </location>
</feature>
<reference evidence="2 3" key="1">
    <citation type="journal article" date="2015" name="Nature">
        <title>rRNA introns, odd ribosomes, and small enigmatic genomes across a large radiation of phyla.</title>
        <authorList>
            <person name="Brown C.T."/>
            <person name="Hug L.A."/>
            <person name="Thomas B.C."/>
            <person name="Sharon I."/>
            <person name="Castelle C.J."/>
            <person name="Singh A."/>
            <person name="Wilkins M.J."/>
            <person name="Williams K.H."/>
            <person name="Banfield J.F."/>
        </authorList>
    </citation>
    <scope>NUCLEOTIDE SEQUENCE [LARGE SCALE GENOMIC DNA]</scope>
</reference>
<dbReference type="Proteomes" id="UP000034097">
    <property type="component" value="Unassembled WGS sequence"/>
</dbReference>
<proteinExistence type="predicted"/>
<evidence type="ECO:0000313" key="2">
    <source>
        <dbReference type="EMBL" id="KKT39334.1"/>
    </source>
</evidence>
<dbReference type="AlphaFoldDB" id="A0A0G1JV44"/>
<dbReference type="EMBL" id="LCHQ01000004">
    <property type="protein sequence ID" value="KKT39334.1"/>
    <property type="molecule type" value="Genomic_DNA"/>
</dbReference>
<feature type="compositionally biased region" description="Basic and acidic residues" evidence="1">
    <location>
        <begin position="7"/>
        <end position="16"/>
    </location>
</feature>
<sequence>CIIPLGARKEKLRGQPESESLANIDEVNKDEV</sequence>
<feature type="non-terminal residue" evidence="2">
    <location>
        <position position="1"/>
    </location>
</feature>
<organism evidence="2 3">
    <name type="scientific">Candidatus Collierbacteria bacterium GW2011_GWF1_44_12</name>
    <dbReference type="NCBI Taxonomy" id="1618402"/>
    <lineage>
        <taxon>Bacteria</taxon>
        <taxon>Candidatus Collieribacteriota</taxon>
    </lineage>
</organism>
<evidence type="ECO:0000256" key="1">
    <source>
        <dbReference type="SAM" id="MobiDB-lite"/>
    </source>
</evidence>